<dbReference type="Proteomes" id="UP000547614">
    <property type="component" value="Unassembled WGS sequence"/>
</dbReference>
<dbReference type="InterPro" id="IPR000863">
    <property type="entry name" value="Sulfotransferase_dom"/>
</dbReference>
<sequence length="211" mass="25020">MLATAICGEKPKRNEIGRLIPYIGYQSESEFKLPSGGRLIKTHEPHRREYRKAIYIVRDWREVCVSYYYFERRHARCDEKFASFLKKFQEGKVDGFGKWTDHVNSWLKENQNNQKILFVKYEYLVENTRQVLNDALKFVGVTPCLDLGDVIKEHSREKMVKDEDSSMAKNSSIPFVRSKYAGQNLEEFFLKSKGERVDEEFMRLNQYLNYS</sequence>
<evidence type="ECO:0000256" key="1">
    <source>
        <dbReference type="ARBA" id="ARBA00005771"/>
    </source>
</evidence>
<gene>
    <name evidence="4" type="ORF">FHR94_000662</name>
</gene>
<dbReference type="Pfam" id="PF00685">
    <property type="entry name" value="Sulfotransfer_1"/>
    <property type="match status" value="1"/>
</dbReference>
<dbReference type="AlphaFoldDB" id="A0A839V626"/>
<reference evidence="4 5" key="1">
    <citation type="submission" date="2020-08" db="EMBL/GenBank/DDBJ databases">
        <title>Genomic Encyclopedia of Type Strains, Phase III (KMG-III): the genomes of soil and plant-associated and newly described type strains.</title>
        <authorList>
            <person name="Whitman W."/>
        </authorList>
    </citation>
    <scope>NUCLEOTIDE SEQUENCE [LARGE SCALE GENOMIC DNA]</scope>
    <source>
        <strain evidence="4 5">CECT 7282</strain>
    </source>
</reference>
<keyword evidence="5" id="KW-1185">Reference proteome</keyword>
<evidence type="ECO:0000313" key="5">
    <source>
        <dbReference type="Proteomes" id="UP000547614"/>
    </source>
</evidence>
<dbReference type="PANTHER" id="PTHR11783">
    <property type="entry name" value="SULFOTRANSFERASE SULT"/>
    <property type="match status" value="1"/>
</dbReference>
<organism evidence="4 5">
    <name type="scientific">Halomonas cerina</name>
    <dbReference type="NCBI Taxonomy" id="447424"/>
    <lineage>
        <taxon>Bacteria</taxon>
        <taxon>Pseudomonadati</taxon>
        <taxon>Pseudomonadota</taxon>
        <taxon>Gammaproteobacteria</taxon>
        <taxon>Oceanospirillales</taxon>
        <taxon>Halomonadaceae</taxon>
        <taxon>Halomonas</taxon>
    </lineage>
</organism>
<dbReference type="Gene3D" id="3.40.50.300">
    <property type="entry name" value="P-loop containing nucleotide triphosphate hydrolases"/>
    <property type="match status" value="1"/>
</dbReference>
<comment type="caution">
    <text evidence="4">The sequence shown here is derived from an EMBL/GenBank/DDBJ whole genome shotgun (WGS) entry which is preliminary data.</text>
</comment>
<evidence type="ECO:0000313" key="4">
    <source>
        <dbReference type="EMBL" id="MBB3189440.1"/>
    </source>
</evidence>
<comment type="similarity">
    <text evidence="1">Belongs to the sulfotransferase 1 family.</text>
</comment>
<dbReference type="SUPFAM" id="SSF52540">
    <property type="entry name" value="P-loop containing nucleoside triphosphate hydrolases"/>
    <property type="match status" value="1"/>
</dbReference>
<dbReference type="GO" id="GO:0008146">
    <property type="term" value="F:sulfotransferase activity"/>
    <property type="evidence" value="ECO:0007669"/>
    <property type="project" value="InterPro"/>
</dbReference>
<feature type="domain" description="Sulfotransferase" evidence="3">
    <location>
        <begin position="37"/>
        <end position="183"/>
    </location>
</feature>
<dbReference type="InterPro" id="IPR027417">
    <property type="entry name" value="P-loop_NTPase"/>
</dbReference>
<keyword evidence="2" id="KW-0808">Transferase</keyword>
<protein>
    <recommendedName>
        <fullName evidence="3">Sulfotransferase domain-containing protein</fullName>
    </recommendedName>
</protein>
<evidence type="ECO:0000256" key="2">
    <source>
        <dbReference type="ARBA" id="ARBA00022679"/>
    </source>
</evidence>
<name>A0A839V626_9GAMM</name>
<proteinExistence type="inferred from homology"/>
<dbReference type="EMBL" id="JACHXP010000002">
    <property type="protein sequence ID" value="MBB3189440.1"/>
    <property type="molecule type" value="Genomic_DNA"/>
</dbReference>
<evidence type="ECO:0000259" key="3">
    <source>
        <dbReference type="Pfam" id="PF00685"/>
    </source>
</evidence>
<accession>A0A839V626</accession>